<proteinExistence type="predicted"/>
<accession>A0A5M8RVP5</accession>
<evidence type="ECO:0000313" key="3">
    <source>
        <dbReference type="Proteomes" id="UP000324326"/>
    </source>
</evidence>
<protein>
    <submittedName>
        <fullName evidence="2">Uncharacterized protein</fullName>
    </submittedName>
</protein>
<reference evidence="2 3" key="1">
    <citation type="submission" date="2018-08" db="EMBL/GenBank/DDBJ databases">
        <title>Bacillus phenotypic plasticity.</title>
        <authorList>
            <person name="Hurtado E."/>
        </authorList>
    </citation>
    <scope>NUCLEOTIDE SEQUENCE [LARGE SCALE GENOMIC DNA]</scope>
    <source>
        <strain evidence="2 3">427</strain>
    </source>
</reference>
<dbReference type="RefSeq" id="WP_148957776.1">
    <property type="nucleotide sequence ID" value="NZ_QSND01000002.1"/>
</dbReference>
<feature type="transmembrane region" description="Helical" evidence="1">
    <location>
        <begin position="34"/>
        <end position="56"/>
    </location>
</feature>
<keyword evidence="1" id="KW-1133">Transmembrane helix</keyword>
<dbReference type="STRING" id="1925020.BTA30_22220"/>
<dbReference type="AlphaFoldDB" id="A0A5M8RVP5"/>
<keyword evidence="1" id="KW-0472">Membrane</keyword>
<comment type="caution">
    <text evidence="2">The sequence shown here is derived from an EMBL/GenBank/DDBJ whole genome shotgun (WGS) entry which is preliminary data.</text>
</comment>
<gene>
    <name evidence="2" type="ORF">DX927_14645</name>
</gene>
<name>A0A5M8RVP5_9BACI</name>
<organism evidence="2 3">
    <name type="scientific">Bacillus swezeyi</name>
    <dbReference type="NCBI Taxonomy" id="1925020"/>
    <lineage>
        <taxon>Bacteria</taxon>
        <taxon>Bacillati</taxon>
        <taxon>Bacillota</taxon>
        <taxon>Bacilli</taxon>
        <taxon>Bacillales</taxon>
        <taxon>Bacillaceae</taxon>
        <taxon>Bacillus</taxon>
    </lineage>
</organism>
<evidence type="ECO:0000313" key="2">
    <source>
        <dbReference type="EMBL" id="KAA6451939.1"/>
    </source>
</evidence>
<sequence>MKSGNRSSVSHGTGNKAMIEKPIPMTGMSNMGSLMLLIAGLLIIIICSYGISLSFYKKREF</sequence>
<dbReference type="EMBL" id="QSND01000002">
    <property type="protein sequence ID" value="KAA6451939.1"/>
    <property type="molecule type" value="Genomic_DNA"/>
</dbReference>
<keyword evidence="1" id="KW-0812">Transmembrane</keyword>
<evidence type="ECO:0000256" key="1">
    <source>
        <dbReference type="SAM" id="Phobius"/>
    </source>
</evidence>
<dbReference type="Proteomes" id="UP000324326">
    <property type="component" value="Unassembled WGS sequence"/>
</dbReference>